<comment type="caution">
    <text evidence="6">The sequence shown here is derived from an EMBL/GenBank/DDBJ whole genome shotgun (WGS) entry which is preliminary data.</text>
</comment>
<keyword evidence="7" id="KW-1185">Reference proteome</keyword>
<dbReference type="InterPro" id="IPR028082">
    <property type="entry name" value="Peripla_BP_I"/>
</dbReference>
<dbReference type="EMBL" id="WTVA01000014">
    <property type="protein sequence ID" value="MZR23221.1"/>
    <property type="molecule type" value="Genomic_DNA"/>
</dbReference>
<protein>
    <submittedName>
        <fullName evidence="6">ABC transporter substrate-binding protein</fullName>
    </submittedName>
</protein>
<gene>
    <name evidence="6" type="ORF">GQF03_12865</name>
</gene>
<dbReference type="RefSeq" id="WP_161339686.1">
    <property type="nucleotide sequence ID" value="NZ_JBHSDG010000003.1"/>
</dbReference>
<evidence type="ECO:0000313" key="6">
    <source>
        <dbReference type="EMBL" id="MZR23221.1"/>
    </source>
</evidence>
<reference evidence="6 7" key="1">
    <citation type="journal article" date="2014" name="Int. J. Syst. Evol. Microbiol.">
        <title>Sneathiella chungangensis sp. nov., isolated from a marine sand, and emended description of the genus Sneathiella.</title>
        <authorList>
            <person name="Siamphan C."/>
            <person name="Kim H."/>
            <person name="Lee J.S."/>
            <person name="Kim W."/>
        </authorList>
    </citation>
    <scope>NUCLEOTIDE SEQUENCE [LARGE SCALE GENOMIC DNA]</scope>
    <source>
        <strain evidence="6 7">KCTC 32476</strain>
    </source>
</reference>
<evidence type="ECO:0000256" key="1">
    <source>
        <dbReference type="ARBA" id="ARBA00010062"/>
    </source>
</evidence>
<feature type="domain" description="Leucine-binding protein" evidence="5">
    <location>
        <begin position="30"/>
        <end position="374"/>
    </location>
</feature>
<keyword evidence="2 4" id="KW-0732">Signal</keyword>
<name>A0A845MHN2_9PROT</name>
<feature type="signal peptide" evidence="4">
    <location>
        <begin position="1"/>
        <end position="27"/>
    </location>
</feature>
<dbReference type="PANTHER" id="PTHR30483">
    <property type="entry name" value="LEUCINE-SPECIFIC-BINDING PROTEIN"/>
    <property type="match status" value="1"/>
</dbReference>
<dbReference type="InterPro" id="IPR028081">
    <property type="entry name" value="Leu-bd"/>
</dbReference>
<dbReference type="CDD" id="cd06332">
    <property type="entry name" value="PBP1_aromatic_compounds-like"/>
    <property type="match status" value="1"/>
</dbReference>
<evidence type="ECO:0000256" key="3">
    <source>
        <dbReference type="ARBA" id="ARBA00022970"/>
    </source>
</evidence>
<proteinExistence type="inferred from homology"/>
<dbReference type="Proteomes" id="UP000445696">
    <property type="component" value="Unassembled WGS sequence"/>
</dbReference>
<dbReference type="SUPFAM" id="SSF53822">
    <property type="entry name" value="Periplasmic binding protein-like I"/>
    <property type="match status" value="1"/>
</dbReference>
<dbReference type="InterPro" id="IPR051010">
    <property type="entry name" value="BCAA_transport"/>
</dbReference>
<evidence type="ECO:0000259" key="5">
    <source>
        <dbReference type="Pfam" id="PF13458"/>
    </source>
</evidence>
<dbReference type="PANTHER" id="PTHR30483:SF6">
    <property type="entry name" value="PERIPLASMIC BINDING PROTEIN OF ABC TRANSPORTER FOR NATURAL AMINO ACIDS"/>
    <property type="match status" value="1"/>
</dbReference>
<keyword evidence="3" id="KW-0813">Transport</keyword>
<dbReference type="OrthoDB" id="9762849at2"/>
<sequence>MKITKFRRVLTVVSTLTIAGFSFSAQAEDEIKVGLLATLEGPFTVLGQDAIRGAELALMEWKGMAGGKKIVFVKGSSNAQPDSAVNATRKLVEQDKVDLMIGPLSGSEGVAVKNYSRTQPQITFINGSSGGQETTLVDPSPNFFRFNLDGAQVMAPLGSYAYDKGFKRTMIIAEDYSFPYSQVQGFMSGFCKAGGKVPKKAWVPVGNKDFSSVIASIPEDVDSILVVLAGADAVNFMRQYEQAGGDKPFIAGSVMVDQTVLSYKGKRRDALIGTLSSGWTADKLDTPEWNKFVAEYRKSFDDAFPAPSFFAFAYYSNVKAMLEALDQVNGDLSDGQAKFRNALQNLQLQTPVGLITLDENRHAVGPAFITEIIKNDEGDLVSEVVQTVPKIDQKLNLSAAEFDAMGIGSRESPSCP</sequence>
<evidence type="ECO:0000313" key="7">
    <source>
        <dbReference type="Proteomes" id="UP000445696"/>
    </source>
</evidence>
<feature type="chain" id="PRO_5033022763" evidence="4">
    <location>
        <begin position="28"/>
        <end position="416"/>
    </location>
</feature>
<evidence type="ECO:0000256" key="2">
    <source>
        <dbReference type="ARBA" id="ARBA00022729"/>
    </source>
</evidence>
<organism evidence="6 7">
    <name type="scientific">Sneathiella chungangensis</name>
    <dbReference type="NCBI Taxonomy" id="1418234"/>
    <lineage>
        <taxon>Bacteria</taxon>
        <taxon>Pseudomonadati</taxon>
        <taxon>Pseudomonadota</taxon>
        <taxon>Alphaproteobacteria</taxon>
        <taxon>Sneathiellales</taxon>
        <taxon>Sneathiellaceae</taxon>
        <taxon>Sneathiella</taxon>
    </lineage>
</organism>
<accession>A0A845MHN2</accession>
<comment type="similarity">
    <text evidence="1">Belongs to the leucine-binding protein family.</text>
</comment>
<dbReference type="AlphaFoldDB" id="A0A845MHN2"/>
<evidence type="ECO:0000256" key="4">
    <source>
        <dbReference type="SAM" id="SignalP"/>
    </source>
</evidence>
<dbReference type="GO" id="GO:0006865">
    <property type="term" value="P:amino acid transport"/>
    <property type="evidence" value="ECO:0007669"/>
    <property type="project" value="UniProtKB-KW"/>
</dbReference>
<dbReference type="Gene3D" id="3.40.50.2300">
    <property type="match status" value="2"/>
</dbReference>
<keyword evidence="3" id="KW-0029">Amino-acid transport</keyword>
<dbReference type="Pfam" id="PF13458">
    <property type="entry name" value="Peripla_BP_6"/>
    <property type="match status" value="1"/>
</dbReference>